<reference evidence="9" key="1">
    <citation type="submission" date="2019-08" db="EMBL/GenBank/DDBJ databases">
        <title>The improved chromosome-level genome for the pearl oyster Pinctada fucata martensii using PacBio sequencing and Hi-C.</title>
        <authorList>
            <person name="Zheng Z."/>
        </authorList>
    </citation>
    <scope>NUCLEOTIDE SEQUENCE</scope>
    <source>
        <strain evidence="9">ZZ-2019</strain>
        <tissue evidence="9">Adductor muscle</tissue>
    </source>
</reference>
<evidence type="ECO:0000313" key="10">
    <source>
        <dbReference type="Proteomes" id="UP001186944"/>
    </source>
</evidence>
<sequence length="556" mass="62663">GYKKVFEQYAHAINERFPSLTIEGDNFPPPSGRAGAAQFLSIFKLIVIVMVVSGQNPFPAFNMETPSILNWAFQNKIYACLMIFFISNAIEGQLISTGAFEVSFNGQVSAVVARSPLTSKVPGLNLRFGKGFYFGPPPRPLQGFFSGYSGFLLLLGPLTPTSEPTLQSTTVSRPLDYYTTQYPDIMTEHTKNSLSIRMDPDDTVTLSKASVHARGLVTEKVKAKEILKDHPSYCETCIDKKTFHGDTLAYVTPWNSHGYDIAKLFSQKFTYVSPVWLQVKRRQGGTFYMQGGHDIDKGWVKDVTKGGNTELLPRVLFDGWSFEDYKALFSSEDAMEDCIDVILKFIKKHKFPGLVVEIWSQLEGKHLTELTHFMRHFGETFKQADKKIILVIPPPLYAQNMPGMFNKNHFDALAPVVDAFSLMTYDYSNPSRPGPNSPIDWVKACVLALVPNEDHHLRKKILLGLNFYGSEYHSRGGGPILGNQYLEILRKFKPKLQWDSTVAEHVGKFESAHGQALVYYPTLYSIQQRLELAESLHTGISIWEIGQGLDYFYDLL</sequence>
<evidence type="ECO:0000256" key="1">
    <source>
        <dbReference type="ARBA" id="ARBA00004371"/>
    </source>
</evidence>
<name>A0AA88Y262_PINIB</name>
<comment type="similarity">
    <text evidence="3">Belongs to the glycosyl hydrolase 18 family.</text>
</comment>
<dbReference type="InterPro" id="IPR017853">
    <property type="entry name" value="GH"/>
</dbReference>
<protein>
    <recommendedName>
        <fullName evidence="7">Chitinase domain-containing protein 1</fullName>
    </recommendedName>
</protein>
<dbReference type="GO" id="GO:0070492">
    <property type="term" value="F:oligosaccharide binding"/>
    <property type="evidence" value="ECO:0007669"/>
    <property type="project" value="TreeGrafter"/>
</dbReference>
<keyword evidence="10" id="KW-1185">Reference proteome</keyword>
<keyword evidence="5" id="KW-0732">Signal</keyword>
<dbReference type="FunFam" id="3.10.50.10:FF:000002">
    <property type="entry name" value="Chitinase domain-containing protein 1"/>
    <property type="match status" value="1"/>
</dbReference>
<dbReference type="CDD" id="cd02876">
    <property type="entry name" value="GH18_SI-CLP"/>
    <property type="match status" value="1"/>
</dbReference>
<proteinExistence type="inferred from homology"/>
<dbReference type="GO" id="GO:0005764">
    <property type="term" value="C:lysosome"/>
    <property type="evidence" value="ECO:0007669"/>
    <property type="project" value="UniProtKB-SubCell"/>
</dbReference>
<comment type="subcellular location">
    <subcellularLocation>
        <location evidence="1">Lysosome</location>
    </subcellularLocation>
    <subcellularLocation>
        <location evidence="2">Secreted</location>
    </subcellularLocation>
</comment>
<dbReference type="PANTHER" id="PTHR46066">
    <property type="entry name" value="CHITINASE DOMAIN-CONTAINING PROTEIN 1 FAMILY MEMBER"/>
    <property type="match status" value="1"/>
</dbReference>
<dbReference type="PANTHER" id="PTHR46066:SF2">
    <property type="entry name" value="CHITINASE DOMAIN-CONTAINING PROTEIN 1"/>
    <property type="match status" value="1"/>
</dbReference>
<dbReference type="Pfam" id="PF00704">
    <property type="entry name" value="Glyco_hydro_18"/>
    <property type="match status" value="1"/>
</dbReference>
<evidence type="ECO:0000256" key="5">
    <source>
        <dbReference type="ARBA" id="ARBA00022729"/>
    </source>
</evidence>
<dbReference type="Gene3D" id="3.10.50.10">
    <property type="match status" value="1"/>
</dbReference>
<dbReference type="SMART" id="SM00636">
    <property type="entry name" value="Glyco_18"/>
    <property type="match status" value="1"/>
</dbReference>
<evidence type="ECO:0000256" key="6">
    <source>
        <dbReference type="ARBA" id="ARBA00023228"/>
    </source>
</evidence>
<dbReference type="AlphaFoldDB" id="A0AA88Y262"/>
<dbReference type="PROSITE" id="PS51910">
    <property type="entry name" value="GH18_2"/>
    <property type="match status" value="1"/>
</dbReference>
<dbReference type="GO" id="GO:0012505">
    <property type="term" value="C:endomembrane system"/>
    <property type="evidence" value="ECO:0007669"/>
    <property type="project" value="TreeGrafter"/>
</dbReference>
<evidence type="ECO:0000256" key="7">
    <source>
        <dbReference type="ARBA" id="ARBA00040976"/>
    </source>
</evidence>
<keyword evidence="4" id="KW-0964">Secreted</keyword>
<evidence type="ECO:0000256" key="3">
    <source>
        <dbReference type="ARBA" id="ARBA00009336"/>
    </source>
</evidence>
<feature type="domain" description="GH18" evidence="8">
    <location>
        <begin position="245"/>
        <end position="556"/>
    </location>
</feature>
<evidence type="ECO:0000313" key="9">
    <source>
        <dbReference type="EMBL" id="KAK3094557.1"/>
    </source>
</evidence>
<evidence type="ECO:0000256" key="2">
    <source>
        <dbReference type="ARBA" id="ARBA00004613"/>
    </source>
</evidence>
<dbReference type="FunFam" id="3.20.20.80:FF:000028">
    <property type="entry name" value="Chitinase domain-containing protein 1"/>
    <property type="match status" value="1"/>
</dbReference>
<gene>
    <name evidence="9" type="ORF">FSP39_003381</name>
</gene>
<dbReference type="InterPro" id="IPR011583">
    <property type="entry name" value="Chitinase_II/V-like_cat"/>
</dbReference>
<comment type="caution">
    <text evidence="9">The sequence shown here is derived from an EMBL/GenBank/DDBJ whole genome shotgun (WGS) entry which is preliminary data.</text>
</comment>
<dbReference type="Gene3D" id="3.20.20.80">
    <property type="entry name" value="Glycosidases"/>
    <property type="match status" value="1"/>
</dbReference>
<organism evidence="9 10">
    <name type="scientific">Pinctada imbricata</name>
    <name type="common">Atlantic pearl-oyster</name>
    <name type="synonym">Pinctada martensii</name>
    <dbReference type="NCBI Taxonomy" id="66713"/>
    <lineage>
        <taxon>Eukaryota</taxon>
        <taxon>Metazoa</taxon>
        <taxon>Spiralia</taxon>
        <taxon>Lophotrochozoa</taxon>
        <taxon>Mollusca</taxon>
        <taxon>Bivalvia</taxon>
        <taxon>Autobranchia</taxon>
        <taxon>Pteriomorphia</taxon>
        <taxon>Pterioida</taxon>
        <taxon>Pterioidea</taxon>
        <taxon>Pteriidae</taxon>
        <taxon>Pinctada</taxon>
    </lineage>
</organism>
<dbReference type="GO" id="GO:0005975">
    <property type="term" value="P:carbohydrate metabolic process"/>
    <property type="evidence" value="ECO:0007669"/>
    <property type="project" value="InterPro"/>
</dbReference>
<evidence type="ECO:0000256" key="4">
    <source>
        <dbReference type="ARBA" id="ARBA00022525"/>
    </source>
</evidence>
<dbReference type="Proteomes" id="UP001186944">
    <property type="component" value="Unassembled WGS sequence"/>
</dbReference>
<accession>A0AA88Y262</accession>
<evidence type="ECO:0000259" key="8">
    <source>
        <dbReference type="PROSITE" id="PS51910"/>
    </source>
</evidence>
<dbReference type="InterPro" id="IPR029070">
    <property type="entry name" value="Chitinase_insertion_sf"/>
</dbReference>
<feature type="non-terminal residue" evidence="9">
    <location>
        <position position="1"/>
    </location>
</feature>
<dbReference type="InterPro" id="IPR001223">
    <property type="entry name" value="Glyco_hydro18_cat"/>
</dbReference>
<keyword evidence="6" id="KW-0458">Lysosome</keyword>
<dbReference type="SUPFAM" id="SSF51445">
    <property type="entry name" value="(Trans)glycosidases"/>
    <property type="match status" value="1"/>
</dbReference>
<dbReference type="GO" id="GO:0005576">
    <property type="term" value="C:extracellular region"/>
    <property type="evidence" value="ECO:0007669"/>
    <property type="project" value="UniProtKB-SubCell"/>
</dbReference>
<dbReference type="EMBL" id="VSWD01000008">
    <property type="protein sequence ID" value="KAK3094557.1"/>
    <property type="molecule type" value="Genomic_DNA"/>
</dbReference>
<dbReference type="GO" id="GO:0008061">
    <property type="term" value="F:chitin binding"/>
    <property type="evidence" value="ECO:0007669"/>
    <property type="project" value="InterPro"/>
</dbReference>